<dbReference type="EMBL" id="LR134521">
    <property type="protein sequence ID" value="VEJ30827.1"/>
    <property type="molecule type" value="Genomic_DNA"/>
</dbReference>
<proteinExistence type="inferred from homology"/>
<dbReference type="SUPFAM" id="SSF53807">
    <property type="entry name" value="Helical backbone' metal receptor"/>
    <property type="match status" value="1"/>
</dbReference>
<dbReference type="PANTHER" id="PTHR42953">
    <property type="entry name" value="HIGH-AFFINITY ZINC UPTAKE SYSTEM PROTEIN ZNUA-RELATED"/>
    <property type="match status" value="1"/>
</dbReference>
<dbReference type="AlphaFoldDB" id="A0A3S5BVE6"/>
<name>A0A3S5BVE6_9MICC</name>
<accession>A0A3S5BVE6</accession>
<evidence type="ECO:0000256" key="2">
    <source>
        <dbReference type="ARBA" id="ARBA00022448"/>
    </source>
</evidence>
<dbReference type="GO" id="GO:0046872">
    <property type="term" value="F:metal ion binding"/>
    <property type="evidence" value="ECO:0007669"/>
    <property type="project" value="UniProtKB-KW"/>
</dbReference>
<dbReference type="PRINTS" id="PR00690">
    <property type="entry name" value="ADHESNFAMILY"/>
</dbReference>
<evidence type="ECO:0000256" key="5">
    <source>
        <dbReference type="RuleBase" id="RU003512"/>
    </source>
</evidence>
<dbReference type="InterPro" id="IPR006127">
    <property type="entry name" value="ZnuA-like"/>
</dbReference>
<dbReference type="PRINTS" id="PR00691">
    <property type="entry name" value="ADHESINB"/>
</dbReference>
<keyword evidence="3" id="KW-0479">Metal-binding</keyword>
<dbReference type="Pfam" id="PF01297">
    <property type="entry name" value="ZnuA"/>
    <property type="match status" value="1"/>
</dbReference>
<dbReference type="GO" id="GO:0030313">
    <property type="term" value="C:cell envelope"/>
    <property type="evidence" value="ECO:0007669"/>
    <property type="project" value="UniProtKB-SubCell"/>
</dbReference>
<comment type="similarity">
    <text evidence="5">Belongs to the bacterial solute-binding protein 9 family.</text>
</comment>
<evidence type="ECO:0000313" key="7">
    <source>
        <dbReference type="Proteomes" id="UP000270988"/>
    </source>
</evidence>
<protein>
    <submittedName>
        <fullName evidence="6">Saliva-binding protein</fullName>
    </submittedName>
</protein>
<evidence type="ECO:0000313" key="6">
    <source>
        <dbReference type="EMBL" id="VEJ30827.1"/>
    </source>
</evidence>
<dbReference type="InterPro" id="IPR006129">
    <property type="entry name" value="AdhesinB"/>
</dbReference>
<gene>
    <name evidence="6" type="primary">ssaB</name>
    <name evidence="6" type="ORF">NCTC10918_02119</name>
</gene>
<dbReference type="GO" id="GO:0007155">
    <property type="term" value="P:cell adhesion"/>
    <property type="evidence" value="ECO:0007669"/>
    <property type="project" value="InterPro"/>
</dbReference>
<dbReference type="Proteomes" id="UP000270988">
    <property type="component" value="Chromosome"/>
</dbReference>
<keyword evidence="4" id="KW-0732">Signal</keyword>
<comment type="subcellular location">
    <subcellularLocation>
        <location evidence="1">Cell envelope</location>
    </subcellularLocation>
</comment>
<dbReference type="InterPro" id="IPR006128">
    <property type="entry name" value="Lipoprotein_PsaA-like"/>
</dbReference>
<sequence length="304" mass="32699">MSSRGSRRQSCTPQRSLEVPLSRRAFLGFLPVCAALSACTAQNTSSGFDADGRLQVVATTPILADVARAVGGERARVHALIPNGADPHSYEPSLRDVRDVAYARLAFTNGLLLEQRKMVAMVSSNLPQGSAQVAVAERIEQYGGKLEPVVEDASLDSIWLGLRVEGTEPSSASASHSAESPSDSDASVAFSVTRVKGPGQVAAFITQTFGAVEMMCDSQARGTQESAQDGVRVRTGDMGSLELPLQAHTHLSWAFADAGVYELDVLATPRNAPEGCTRHREHCMSWWVKTLPRPPLVWVQIRPF</sequence>
<evidence type="ECO:0000256" key="4">
    <source>
        <dbReference type="ARBA" id="ARBA00022729"/>
    </source>
</evidence>
<dbReference type="Gene3D" id="3.40.50.1980">
    <property type="entry name" value="Nitrogenase molybdenum iron protein domain"/>
    <property type="match status" value="1"/>
</dbReference>
<evidence type="ECO:0000256" key="1">
    <source>
        <dbReference type="ARBA" id="ARBA00004196"/>
    </source>
</evidence>
<dbReference type="GO" id="GO:0030001">
    <property type="term" value="P:metal ion transport"/>
    <property type="evidence" value="ECO:0007669"/>
    <property type="project" value="InterPro"/>
</dbReference>
<evidence type="ECO:0000256" key="3">
    <source>
        <dbReference type="ARBA" id="ARBA00022723"/>
    </source>
</evidence>
<organism evidence="6 7">
    <name type="scientific">Rothia dentocariosa</name>
    <dbReference type="NCBI Taxonomy" id="2047"/>
    <lineage>
        <taxon>Bacteria</taxon>
        <taxon>Bacillati</taxon>
        <taxon>Actinomycetota</taxon>
        <taxon>Actinomycetes</taxon>
        <taxon>Micrococcales</taxon>
        <taxon>Micrococcaceae</taxon>
        <taxon>Rothia</taxon>
    </lineage>
</organism>
<dbReference type="STRING" id="762948.HMPREF0733_11001"/>
<keyword evidence="2 5" id="KW-0813">Transport</keyword>
<dbReference type="InterPro" id="IPR050492">
    <property type="entry name" value="Bact_metal-bind_prot9"/>
</dbReference>
<dbReference type="PANTHER" id="PTHR42953:SF1">
    <property type="entry name" value="METAL-BINDING PROTEIN HI_0362-RELATED"/>
    <property type="match status" value="1"/>
</dbReference>
<reference evidence="6 7" key="1">
    <citation type="submission" date="2018-12" db="EMBL/GenBank/DDBJ databases">
        <authorList>
            <consortium name="Pathogen Informatics"/>
        </authorList>
    </citation>
    <scope>NUCLEOTIDE SEQUENCE [LARGE SCALE GENOMIC DNA]</scope>
    <source>
        <strain evidence="6 7">NCTC10918</strain>
    </source>
</reference>